<evidence type="ECO:0000313" key="5">
    <source>
        <dbReference type="Ensembl" id="ENSLACP00000007131.1"/>
    </source>
</evidence>
<dbReference type="FunFam" id="2.60.40.2440:FF:000001">
    <property type="entry name" value="Protein phosphatase 1 regulatory subunit 3C"/>
    <property type="match status" value="1"/>
</dbReference>
<dbReference type="GO" id="GO:0005978">
    <property type="term" value="P:glycogen biosynthetic process"/>
    <property type="evidence" value="ECO:0007669"/>
    <property type="project" value="UniProtKB-UniRule"/>
</dbReference>
<dbReference type="Pfam" id="PF03370">
    <property type="entry name" value="CBM_21"/>
    <property type="match status" value="1"/>
</dbReference>
<dbReference type="HOGENOM" id="CLU_040215_2_1_1"/>
<organism evidence="5 6">
    <name type="scientific">Latimeria chalumnae</name>
    <name type="common">Coelacanth</name>
    <dbReference type="NCBI Taxonomy" id="7897"/>
    <lineage>
        <taxon>Eukaryota</taxon>
        <taxon>Metazoa</taxon>
        <taxon>Chordata</taxon>
        <taxon>Craniata</taxon>
        <taxon>Vertebrata</taxon>
        <taxon>Euteleostomi</taxon>
        <taxon>Coelacanthiformes</taxon>
        <taxon>Coelacanthidae</taxon>
        <taxon>Latimeria</taxon>
    </lineage>
</organism>
<evidence type="ECO:0000256" key="1">
    <source>
        <dbReference type="ARBA" id="ARBA00022600"/>
    </source>
</evidence>
<evidence type="ECO:0000256" key="2">
    <source>
        <dbReference type="ARBA" id="ARBA00023277"/>
    </source>
</evidence>
<dbReference type="EMBL" id="AFYH01170561">
    <property type="status" value="NOT_ANNOTATED_CDS"/>
    <property type="molecule type" value="Genomic_DNA"/>
</dbReference>
<dbReference type="GeneID" id="102350912"/>
<evidence type="ECO:0000256" key="3">
    <source>
        <dbReference type="PIRNR" id="PIRNR038207"/>
    </source>
</evidence>
<dbReference type="AlphaFoldDB" id="H3ABW0"/>
<name>H3ABW0_LATCH</name>
<dbReference type="CDD" id="cd22815">
    <property type="entry name" value="PBD_PPP1R3C"/>
    <property type="match status" value="1"/>
</dbReference>
<dbReference type="InterPro" id="IPR030683">
    <property type="entry name" value="PP1_3C"/>
</dbReference>
<dbReference type="InParanoid" id="H3ABW0"/>
<keyword evidence="2 3" id="KW-0119">Carbohydrate metabolism</keyword>
<dbReference type="Gene3D" id="2.60.40.2440">
    <property type="entry name" value="Carbohydrate binding type-21 domain"/>
    <property type="match status" value="1"/>
</dbReference>
<dbReference type="InterPro" id="IPR017434">
    <property type="entry name" value="Pase-1_reg-su_3B/C/D_met"/>
</dbReference>
<dbReference type="OrthoDB" id="8942186at2759"/>
<proteinExistence type="predicted"/>
<dbReference type="GeneTree" id="ENSGT00940000155648"/>
<dbReference type="PIRSF" id="PIRSF500813">
    <property type="entry name" value="PP1_PTG"/>
    <property type="match status" value="1"/>
</dbReference>
<dbReference type="GO" id="GO:0005979">
    <property type="term" value="P:regulation of glycogen biosynthetic process"/>
    <property type="evidence" value="ECO:0007669"/>
    <property type="project" value="TreeGrafter"/>
</dbReference>
<dbReference type="GO" id="GO:0008157">
    <property type="term" value="F:protein phosphatase 1 binding"/>
    <property type="evidence" value="ECO:0007669"/>
    <property type="project" value="TreeGrafter"/>
</dbReference>
<dbReference type="Ensembl" id="ENSLACT00000007190.1">
    <property type="protein sequence ID" value="ENSLACP00000007131.1"/>
    <property type="gene ID" value="ENSLACG00000006326.1"/>
</dbReference>
<dbReference type="PANTHER" id="PTHR12307:SF15">
    <property type="entry name" value="PROTEIN PHOSPHATASE 1 REGULATORY SUBUNIT 3C"/>
    <property type="match status" value="1"/>
</dbReference>
<dbReference type="PIRSF" id="PIRSF038207">
    <property type="entry name" value="PP1_GT_animal"/>
    <property type="match status" value="1"/>
</dbReference>
<comment type="domain">
    <text evidence="3">The N-terminal region is required for binding to PP1, the central region is required for binding to glycogen and the C-terminal region is required for binding to glycogen phosphorylase glycogen synthase and phosphorylase kinase.</text>
</comment>
<dbReference type="Proteomes" id="UP000008672">
    <property type="component" value="Unassembled WGS sequence"/>
</dbReference>
<keyword evidence="1 3" id="KW-0321">Glycogen metabolism</keyword>
<protein>
    <recommendedName>
        <fullName evidence="3">Protein phosphatase 1 regulatory subunit 3C</fullName>
    </recommendedName>
</protein>
<reference evidence="6" key="1">
    <citation type="submission" date="2011-08" db="EMBL/GenBank/DDBJ databases">
        <title>The draft genome of Latimeria chalumnae.</title>
        <authorList>
            <person name="Di Palma F."/>
            <person name="Alfoldi J."/>
            <person name="Johnson J."/>
            <person name="Berlin A."/>
            <person name="Gnerre S."/>
            <person name="Jaffe D."/>
            <person name="MacCallum I."/>
            <person name="Young S."/>
            <person name="Walker B.J."/>
            <person name="Lander E."/>
            <person name="Lindblad-Toh K."/>
        </authorList>
    </citation>
    <scope>NUCLEOTIDE SEQUENCE [LARGE SCALE GENOMIC DNA]</scope>
    <source>
        <strain evidence="6">Wild caught</strain>
    </source>
</reference>
<sequence length="319" mass="36347">MNGTRVLHILNPRPLPGSIMPVDIAMSICLAHSPPRRNFLVTYNRYRGRDLVNRFKPLRPCISVKSESDSANEELRGPKKTKKKVVFADSKGLSLIAVHVFSEFEEDPVSDLLFDLGDLEDATANLKLQEEKSLILDFPQPSADYLQFRDRLKRNSVCLENCTLQGRSVAGTVKVKNINFEKHVQVRITFDSWKSYTDVDCTYMNNVYGCSDMDIFSFVIDLPNFIPSDVHIEFCISFTCGGHTFWDSNEGQNYRIAHAGWKSDGIQAPITSKNENRRNETKVQDVEYGQFGSPRTSAGLFPEWQSWGRTENENTAPYW</sequence>
<keyword evidence="6" id="KW-1185">Reference proteome</keyword>
<evidence type="ECO:0000259" key="4">
    <source>
        <dbReference type="PROSITE" id="PS51159"/>
    </source>
</evidence>
<reference evidence="5" key="3">
    <citation type="submission" date="2025-09" db="UniProtKB">
        <authorList>
            <consortium name="Ensembl"/>
        </authorList>
    </citation>
    <scope>IDENTIFICATION</scope>
</reference>
<dbReference type="STRING" id="7897.ENSLACP00000007131"/>
<accession>H3ABW0</accession>
<dbReference type="InterPro" id="IPR038175">
    <property type="entry name" value="CBM21_dom_sf"/>
</dbReference>
<dbReference type="PROSITE" id="PS51159">
    <property type="entry name" value="CBM21"/>
    <property type="match status" value="1"/>
</dbReference>
<feature type="domain" description="CBM21" evidence="4">
    <location>
        <begin position="149"/>
        <end position="257"/>
    </location>
</feature>
<dbReference type="PANTHER" id="PTHR12307">
    <property type="entry name" value="PROTEIN PHOSPHATASE 1 REGULATORY SUBUNIT"/>
    <property type="match status" value="1"/>
</dbReference>
<dbReference type="OMA" id="ENTAPYW"/>
<evidence type="ECO:0000313" key="6">
    <source>
        <dbReference type="Proteomes" id="UP000008672"/>
    </source>
</evidence>
<dbReference type="GO" id="GO:2001069">
    <property type="term" value="F:glycogen binding"/>
    <property type="evidence" value="ECO:0007669"/>
    <property type="project" value="TreeGrafter"/>
</dbReference>
<comment type="subunit">
    <text evidence="3">Interacts with PPP1CC catalytic subunit of PP1 and associates with glycogen. Forms complexes with glycogen phosphorylase, glycogen synthase and phosphorylase kinase which is necessary for its regulation of PP1 activity.</text>
</comment>
<dbReference type="GO" id="GO:0000164">
    <property type="term" value="C:protein phosphatase type 1 complex"/>
    <property type="evidence" value="ECO:0007669"/>
    <property type="project" value="TreeGrafter"/>
</dbReference>
<comment type="function">
    <text evidence="3">Acts as a glycogen-targeting subunit for PP1 and regulates its activity. Activates glycogen synthase, reduces glycogen phosphorylase activity and limits glycogen breakdown.</text>
</comment>
<dbReference type="eggNOG" id="KOG3986">
    <property type="taxonomic scope" value="Eukaryota"/>
</dbReference>
<reference evidence="5" key="2">
    <citation type="submission" date="2025-08" db="UniProtKB">
        <authorList>
            <consortium name="Ensembl"/>
        </authorList>
    </citation>
    <scope>IDENTIFICATION</scope>
</reference>
<dbReference type="InterPro" id="IPR050782">
    <property type="entry name" value="PP1_regulatory_subunit_3"/>
</dbReference>
<dbReference type="FunCoup" id="H3ABW0">
    <property type="interactions" value="436"/>
</dbReference>
<dbReference type="Bgee" id="ENSLACG00000006326">
    <property type="expression patterns" value="Expressed in muscle tissue and 4 other cell types or tissues"/>
</dbReference>
<dbReference type="InterPro" id="IPR005036">
    <property type="entry name" value="CBM21_dom"/>
</dbReference>
<gene>
    <name evidence="5" type="primary">PPP1R3C</name>
</gene>
<dbReference type="CTD" id="393807"/>